<dbReference type="EMBL" id="JARRAG010000002">
    <property type="protein sequence ID" value="MDG3004599.1"/>
    <property type="molecule type" value="Genomic_DNA"/>
</dbReference>
<proteinExistence type="predicted"/>
<name>A0ABT6FAJ2_9BACT</name>
<dbReference type="RefSeq" id="WP_277860954.1">
    <property type="nucleotide sequence ID" value="NZ_JARRAG010000002.1"/>
</dbReference>
<dbReference type="Proteomes" id="UP001216907">
    <property type="component" value="Unassembled WGS sequence"/>
</dbReference>
<protein>
    <submittedName>
        <fullName evidence="1">Uncharacterized protein</fullName>
    </submittedName>
</protein>
<reference evidence="1 2" key="1">
    <citation type="submission" date="2023-03" db="EMBL/GenBank/DDBJ databases">
        <title>Paludisphaera mucosa sp. nov. a novel planctomycete from northern fen.</title>
        <authorList>
            <person name="Ivanova A."/>
        </authorList>
    </citation>
    <scope>NUCLEOTIDE SEQUENCE [LARGE SCALE GENOMIC DNA]</scope>
    <source>
        <strain evidence="1 2">Pla2</strain>
    </source>
</reference>
<organism evidence="1 2">
    <name type="scientific">Paludisphaera mucosa</name>
    <dbReference type="NCBI Taxonomy" id="3030827"/>
    <lineage>
        <taxon>Bacteria</taxon>
        <taxon>Pseudomonadati</taxon>
        <taxon>Planctomycetota</taxon>
        <taxon>Planctomycetia</taxon>
        <taxon>Isosphaerales</taxon>
        <taxon>Isosphaeraceae</taxon>
        <taxon>Paludisphaera</taxon>
    </lineage>
</organism>
<keyword evidence="2" id="KW-1185">Reference proteome</keyword>
<sequence length="191" mass="21351">MHLPVLFMMLTVSIQVDHSTISFSEALASVIPPRVDELEEESELIVLARVESVSGGPEDEDRRAKATVLEVWKGPKTTSVEYRISPTFACDIAKATKGETVLLFLRKERTGWGIAWAGRGRMPIVNINDIKYTSFFSDVIFPDETPRVRAEEADGSGFEQAVELRLVKELVQKATEQKRKEDSPSGKRDAK</sequence>
<gene>
    <name evidence="1" type="ORF">PZE19_12500</name>
</gene>
<evidence type="ECO:0000313" key="2">
    <source>
        <dbReference type="Proteomes" id="UP001216907"/>
    </source>
</evidence>
<accession>A0ABT6FAJ2</accession>
<comment type="caution">
    <text evidence="1">The sequence shown here is derived from an EMBL/GenBank/DDBJ whole genome shotgun (WGS) entry which is preliminary data.</text>
</comment>
<evidence type="ECO:0000313" key="1">
    <source>
        <dbReference type="EMBL" id="MDG3004599.1"/>
    </source>
</evidence>